<evidence type="ECO:0000259" key="7">
    <source>
        <dbReference type="PROSITE" id="PS50905"/>
    </source>
</evidence>
<dbReference type="PANTHER" id="PTHR11431:SF127">
    <property type="entry name" value="BACTERIAL NON-HEME FERRITIN"/>
    <property type="match status" value="1"/>
</dbReference>
<dbReference type="SUPFAM" id="SSF47240">
    <property type="entry name" value="Ferritin-like"/>
    <property type="match status" value="1"/>
</dbReference>
<dbReference type="Proteomes" id="UP000320876">
    <property type="component" value="Unassembled WGS sequence"/>
</dbReference>
<evidence type="ECO:0000256" key="1">
    <source>
        <dbReference type="ARBA" id="ARBA00022434"/>
    </source>
</evidence>
<dbReference type="GO" id="GO:0008199">
    <property type="term" value="F:ferric iron binding"/>
    <property type="evidence" value="ECO:0007669"/>
    <property type="project" value="InterPro"/>
</dbReference>
<sequence>MAYLFGMAVTKKQPRSKFYELLQGQVHNEFNASQQYVALAVWFDNEDLPRLAKHFYKQSIEERNHALALVQYMMDTDHHVEIPGTGEVRNDFSNAVELLELALAQEKEVAADIKTLAKAARSEDDYQGEQFMQWFLKEQVEEIAQMSTLLNVLKRANGNLFEVEQFLNRESVGDDGDDPTMPPVAGGAL</sequence>
<dbReference type="InterPro" id="IPR008331">
    <property type="entry name" value="Ferritin_DPS_dom"/>
</dbReference>
<keyword evidence="4 5" id="KW-0408">Iron</keyword>
<organism evidence="8 9">
    <name type="scientific">Amycolatopsis cihanbeyliensis</name>
    <dbReference type="NCBI Taxonomy" id="1128664"/>
    <lineage>
        <taxon>Bacteria</taxon>
        <taxon>Bacillati</taxon>
        <taxon>Actinomycetota</taxon>
        <taxon>Actinomycetes</taxon>
        <taxon>Pseudonocardiales</taxon>
        <taxon>Pseudonocardiaceae</taxon>
        <taxon>Amycolatopsis</taxon>
    </lineage>
</organism>
<dbReference type="CDD" id="cd01055">
    <property type="entry name" value="Nonheme_Ferritin"/>
    <property type="match status" value="1"/>
</dbReference>
<accession>A0A542DLW0</accession>
<feature type="binding site" evidence="5">
    <location>
        <position position="65"/>
    </location>
    <ligand>
        <name>Fe cation</name>
        <dbReference type="ChEBI" id="CHEBI:24875"/>
        <label>1</label>
    </ligand>
</feature>
<gene>
    <name evidence="8" type="ORF">FB471_3839</name>
</gene>
<dbReference type="InterPro" id="IPR001519">
    <property type="entry name" value="Ferritin"/>
</dbReference>
<evidence type="ECO:0000313" key="9">
    <source>
        <dbReference type="Proteomes" id="UP000320876"/>
    </source>
</evidence>
<feature type="binding site" evidence="5">
    <location>
        <position position="106"/>
    </location>
    <ligand>
        <name>Fe cation</name>
        <dbReference type="ChEBI" id="CHEBI:24875"/>
        <label>1</label>
    </ligand>
</feature>
<feature type="binding site" evidence="5">
    <location>
        <position position="62"/>
    </location>
    <ligand>
        <name>Fe cation</name>
        <dbReference type="ChEBI" id="CHEBI:24875"/>
        <label>1</label>
    </ligand>
</feature>
<dbReference type="PROSITE" id="PS50905">
    <property type="entry name" value="FERRITIN_LIKE"/>
    <property type="match status" value="1"/>
</dbReference>
<evidence type="ECO:0000256" key="4">
    <source>
        <dbReference type="ARBA" id="ARBA00023004"/>
    </source>
</evidence>
<evidence type="ECO:0000256" key="2">
    <source>
        <dbReference type="ARBA" id="ARBA00022723"/>
    </source>
</evidence>
<feature type="binding site" evidence="5">
    <location>
        <position position="29"/>
    </location>
    <ligand>
        <name>Fe cation</name>
        <dbReference type="ChEBI" id="CHEBI:24875"/>
        <label>1</label>
    </ligand>
</feature>
<dbReference type="EMBL" id="VFML01000001">
    <property type="protein sequence ID" value="TQJ04058.1"/>
    <property type="molecule type" value="Genomic_DNA"/>
</dbReference>
<evidence type="ECO:0000256" key="5">
    <source>
        <dbReference type="PIRSR" id="PIRSR601519-1"/>
    </source>
</evidence>
<dbReference type="GO" id="GO:0008198">
    <property type="term" value="F:ferrous iron binding"/>
    <property type="evidence" value="ECO:0007669"/>
    <property type="project" value="TreeGrafter"/>
</dbReference>
<dbReference type="InterPro" id="IPR009078">
    <property type="entry name" value="Ferritin-like_SF"/>
</dbReference>
<evidence type="ECO:0000313" key="8">
    <source>
        <dbReference type="EMBL" id="TQJ04058.1"/>
    </source>
</evidence>
<dbReference type="InterPro" id="IPR012347">
    <property type="entry name" value="Ferritin-like"/>
</dbReference>
<keyword evidence="9" id="KW-1185">Reference proteome</keyword>
<dbReference type="GO" id="GO:0006826">
    <property type="term" value="P:iron ion transport"/>
    <property type="evidence" value="ECO:0007669"/>
    <property type="project" value="InterPro"/>
</dbReference>
<keyword evidence="1 6" id="KW-0409">Iron storage</keyword>
<dbReference type="Pfam" id="PF00210">
    <property type="entry name" value="Ferritin"/>
    <property type="match status" value="1"/>
</dbReference>
<evidence type="ECO:0000256" key="3">
    <source>
        <dbReference type="ARBA" id="ARBA00023002"/>
    </source>
</evidence>
<evidence type="ECO:0000256" key="6">
    <source>
        <dbReference type="RuleBase" id="RU361145"/>
    </source>
</evidence>
<keyword evidence="3" id="KW-0560">Oxidoreductase</keyword>
<dbReference type="Gene3D" id="1.20.1260.10">
    <property type="match status" value="1"/>
</dbReference>
<feature type="domain" description="Ferritin-like diiron" evidence="7">
    <location>
        <begin position="12"/>
        <end position="157"/>
    </location>
</feature>
<dbReference type="InterPro" id="IPR009040">
    <property type="entry name" value="Ferritin-like_diiron"/>
</dbReference>
<dbReference type="PANTHER" id="PTHR11431">
    <property type="entry name" value="FERRITIN"/>
    <property type="match status" value="1"/>
</dbReference>
<reference evidence="8 9" key="1">
    <citation type="submission" date="2019-06" db="EMBL/GenBank/DDBJ databases">
        <title>Sequencing the genomes of 1000 actinobacteria strains.</title>
        <authorList>
            <person name="Klenk H.-P."/>
        </authorList>
    </citation>
    <scope>NUCLEOTIDE SEQUENCE [LARGE SCALE GENOMIC DNA]</scope>
    <source>
        <strain evidence="8 9">DSM 45679</strain>
    </source>
</reference>
<keyword evidence="2 5" id="KW-0479">Metal-binding</keyword>
<dbReference type="AlphaFoldDB" id="A0A542DLW0"/>
<feature type="binding site" evidence="5">
    <location>
        <position position="139"/>
    </location>
    <ligand>
        <name>Fe cation</name>
        <dbReference type="ChEBI" id="CHEBI:24875"/>
        <label>1</label>
    </ligand>
</feature>
<name>A0A542DLW0_AMYCI</name>
<dbReference type="GO" id="GO:0006879">
    <property type="term" value="P:intracellular iron ion homeostasis"/>
    <property type="evidence" value="ECO:0007669"/>
    <property type="project" value="UniProtKB-KW"/>
</dbReference>
<comment type="caution">
    <text evidence="8">The sequence shown here is derived from an EMBL/GenBank/DDBJ whole genome shotgun (WGS) entry which is preliminary data.</text>
</comment>
<dbReference type="GO" id="GO:0005829">
    <property type="term" value="C:cytosol"/>
    <property type="evidence" value="ECO:0007669"/>
    <property type="project" value="TreeGrafter"/>
</dbReference>
<dbReference type="InterPro" id="IPR041719">
    <property type="entry name" value="Ferritin_prok"/>
</dbReference>
<protein>
    <recommendedName>
        <fullName evidence="6">Ferritin</fullName>
    </recommendedName>
</protein>
<dbReference type="GO" id="GO:0004322">
    <property type="term" value="F:ferroxidase activity"/>
    <property type="evidence" value="ECO:0007669"/>
    <property type="project" value="TreeGrafter"/>
</dbReference>
<proteinExistence type="predicted"/>